<dbReference type="Proteomes" id="UP000484076">
    <property type="component" value="Unassembled WGS sequence"/>
</dbReference>
<gene>
    <name evidence="5" type="ORF">GEU84_000905</name>
</gene>
<comment type="caution">
    <text evidence="5">The sequence shown here is derived from an EMBL/GenBank/DDBJ whole genome shotgun (WGS) entry which is preliminary data.</text>
</comment>
<feature type="chain" id="PRO_5036459792" description="Tetratricopeptide repeat protein" evidence="4">
    <location>
        <begin position="23"/>
        <end position="181"/>
    </location>
</feature>
<accession>A0A8X8H4R8</accession>
<evidence type="ECO:0000313" key="5">
    <source>
        <dbReference type="EMBL" id="NUB42931.1"/>
    </source>
</evidence>
<dbReference type="SUPFAM" id="SSF48452">
    <property type="entry name" value="TPR-like"/>
    <property type="match status" value="1"/>
</dbReference>
<evidence type="ECO:0000256" key="2">
    <source>
        <dbReference type="ARBA" id="ARBA00022803"/>
    </source>
</evidence>
<name>A0A8X8H4R8_9RHOB</name>
<dbReference type="Pfam" id="PF07719">
    <property type="entry name" value="TPR_2"/>
    <property type="match status" value="1"/>
</dbReference>
<dbReference type="Gene3D" id="1.25.40.10">
    <property type="entry name" value="Tetratricopeptide repeat domain"/>
    <property type="match status" value="1"/>
</dbReference>
<protein>
    <recommendedName>
        <fullName evidence="7">Tetratricopeptide repeat protein</fullName>
    </recommendedName>
</protein>
<dbReference type="AlphaFoldDB" id="A0A8X8H4R8"/>
<dbReference type="PROSITE" id="PS50005">
    <property type="entry name" value="TPR"/>
    <property type="match status" value="1"/>
</dbReference>
<dbReference type="EMBL" id="WHUT02000001">
    <property type="protein sequence ID" value="NUB42931.1"/>
    <property type="molecule type" value="Genomic_DNA"/>
</dbReference>
<sequence length="181" mass="19356">MLRMLTGLAVMAVAVLPHAAFAVGTDDDEPPKPTETTTTCTDGKVWDEATKTCTDAKDARLNDDTRFRAARELAYAGQPDAALQVLAAMTEGETGRVLTYMGFAHRMAGRLEEGQAAYDRALVLDPGNILARSYMGQGFVVQGEIELANLQLAEIRQRGGAGSWAETALAHAIATGVTYNH</sequence>
<evidence type="ECO:0000256" key="4">
    <source>
        <dbReference type="SAM" id="SignalP"/>
    </source>
</evidence>
<organism evidence="5 6">
    <name type="scientific">Fertoeibacter niger</name>
    <dbReference type="NCBI Taxonomy" id="2656921"/>
    <lineage>
        <taxon>Bacteria</taxon>
        <taxon>Pseudomonadati</taxon>
        <taxon>Pseudomonadota</taxon>
        <taxon>Alphaproteobacteria</taxon>
        <taxon>Rhodobacterales</taxon>
        <taxon>Paracoccaceae</taxon>
        <taxon>Fertoeibacter</taxon>
    </lineage>
</organism>
<dbReference type="InterPro" id="IPR013105">
    <property type="entry name" value="TPR_2"/>
</dbReference>
<evidence type="ECO:0000256" key="1">
    <source>
        <dbReference type="ARBA" id="ARBA00022737"/>
    </source>
</evidence>
<evidence type="ECO:0008006" key="7">
    <source>
        <dbReference type="Google" id="ProtNLM"/>
    </source>
</evidence>
<keyword evidence="2 3" id="KW-0802">TPR repeat</keyword>
<dbReference type="InterPro" id="IPR011990">
    <property type="entry name" value="TPR-like_helical_dom_sf"/>
</dbReference>
<keyword evidence="1" id="KW-0677">Repeat</keyword>
<keyword evidence="6" id="KW-1185">Reference proteome</keyword>
<feature type="signal peptide" evidence="4">
    <location>
        <begin position="1"/>
        <end position="22"/>
    </location>
</feature>
<evidence type="ECO:0000313" key="6">
    <source>
        <dbReference type="Proteomes" id="UP000484076"/>
    </source>
</evidence>
<dbReference type="RefSeq" id="WP_152823627.1">
    <property type="nucleotide sequence ID" value="NZ_WHUT02000001.1"/>
</dbReference>
<dbReference type="InterPro" id="IPR019734">
    <property type="entry name" value="TPR_rpt"/>
</dbReference>
<feature type="repeat" description="TPR" evidence="3">
    <location>
        <begin position="95"/>
        <end position="128"/>
    </location>
</feature>
<keyword evidence="4" id="KW-0732">Signal</keyword>
<evidence type="ECO:0000256" key="3">
    <source>
        <dbReference type="PROSITE-ProRule" id="PRU00339"/>
    </source>
</evidence>
<proteinExistence type="predicted"/>
<reference evidence="5" key="1">
    <citation type="submission" date="2020-05" db="EMBL/GenBank/DDBJ databases">
        <title>Fertoebacter nigrum gen. nov., sp. nov., a new member of the family Rhodobacteraceae.</title>
        <authorList>
            <person name="Szuroczki S."/>
            <person name="Abbaszade G."/>
            <person name="Buni D."/>
            <person name="Schumann P."/>
            <person name="Toth E."/>
        </authorList>
    </citation>
    <scope>NUCLEOTIDE SEQUENCE</scope>
    <source>
        <strain evidence="5">RG-N-1a</strain>
    </source>
</reference>